<dbReference type="Proteomes" id="UP001159364">
    <property type="component" value="Linkage Group LG09"/>
</dbReference>
<comment type="caution">
    <text evidence="2">The sequence shown here is derived from an EMBL/GenBank/DDBJ whole genome shotgun (WGS) entry which is preliminary data.</text>
</comment>
<evidence type="ECO:0000256" key="1">
    <source>
        <dbReference type="SAM" id="MobiDB-lite"/>
    </source>
</evidence>
<reference evidence="2 3" key="1">
    <citation type="submission" date="2021-09" db="EMBL/GenBank/DDBJ databases">
        <title>Genomic insights and catalytic innovation underlie evolution of tropane alkaloids biosynthesis.</title>
        <authorList>
            <person name="Wang Y.-J."/>
            <person name="Tian T."/>
            <person name="Huang J.-P."/>
            <person name="Huang S.-X."/>
        </authorList>
    </citation>
    <scope>NUCLEOTIDE SEQUENCE [LARGE SCALE GENOMIC DNA]</scope>
    <source>
        <strain evidence="2">KIB-2018</strain>
        <tissue evidence="2">Leaf</tissue>
    </source>
</reference>
<feature type="region of interest" description="Disordered" evidence="1">
    <location>
        <begin position="1"/>
        <end position="22"/>
    </location>
</feature>
<evidence type="ECO:0000313" key="3">
    <source>
        <dbReference type="Proteomes" id="UP001159364"/>
    </source>
</evidence>
<accession>A0AAV8SP60</accession>
<gene>
    <name evidence="2" type="ORF">K2173_001886</name>
</gene>
<protein>
    <submittedName>
        <fullName evidence="2">Uncharacterized protein</fullName>
    </submittedName>
</protein>
<sequence length="157" mass="17690">MQGSDLTRFSETAATSFPQPVRPVNSYYVEPAVSPPIAYPYNPEQTALFQSLRPEQRFSGAVSDTYSQADADAMNTQEKETTEELLRAILELYEKLPESVRSEVNLEKFHVPSNITKDSTTHRGVEGPLEDLSQKLERFKIRTIQLGGVVKEEDKPL</sequence>
<organism evidence="2 3">
    <name type="scientific">Erythroxylum novogranatense</name>
    <dbReference type="NCBI Taxonomy" id="1862640"/>
    <lineage>
        <taxon>Eukaryota</taxon>
        <taxon>Viridiplantae</taxon>
        <taxon>Streptophyta</taxon>
        <taxon>Embryophyta</taxon>
        <taxon>Tracheophyta</taxon>
        <taxon>Spermatophyta</taxon>
        <taxon>Magnoliopsida</taxon>
        <taxon>eudicotyledons</taxon>
        <taxon>Gunneridae</taxon>
        <taxon>Pentapetalae</taxon>
        <taxon>rosids</taxon>
        <taxon>fabids</taxon>
        <taxon>Malpighiales</taxon>
        <taxon>Erythroxylaceae</taxon>
        <taxon>Erythroxylum</taxon>
    </lineage>
</organism>
<evidence type="ECO:0000313" key="2">
    <source>
        <dbReference type="EMBL" id="KAJ8753988.1"/>
    </source>
</evidence>
<feature type="compositionally biased region" description="Polar residues" evidence="1">
    <location>
        <begin position="1"/>
        <end position="18"/>
    </location>
</feature>
<dbReference type="EMBL" id="JAIWQS010000009">
    <property type="protein sequence ID" value="KAJ8753988.1"/>
    <property type="molecule type" value="Genomic_DNA"/>
</dbReference>
<proteinExistence type="predicted"/>
<name>A0AAV8SP60_9ROSI</name>
<keyword evidence="3" id="KW-1185">Reference proteome</keyword>
<dbReference type="AlphaFoldDB" id="A0AAV8SP60"/>